<organism evidence="2 3">
    <name type="scientific">Pseudomonas aeruginosa</name>
    <dbReference type="NCBI Taxonomy" id="287"/>
    <lineage>
        <taxon>Bacteria</taxon>
        <taxon>Pseudomonadati</taxon>
        <taxon>Pseudomonadota</taxon>
        <taxon>Gammaproteobacteria</taxon>
        <taxon>Pseudomonadales</taxon>
        <taxon>Pseudomonadaceae</taxon>
        <taxon>Pseudomonas</taxon>
    </lineage>
</organism>
<evidence type="ECO:0000256" key="1">
    <source>
        <dbReference type="SAM" id="Phobius"/>
    </source>
</evidence>
<keyword evidence="1" id="KW-0812">Transmembrane</keyword>
<accession>A0A367MCS4</accession>
<feature type="transmembrane region" description="Helical" evidence="1">
    <location>
        <begin position="47"/>
        <end position="68"/>
    </location>
</feature>
<reference evidence="2 3" key="1">
    <citation type="submission" date="2018-07" db="EMBL/GenBank/DDBJ databases">
        <title>Mechanisms of high-level aminoglycoside resistance among Gram-negative pathogens in Brazil.</title>
        <authorList>
            <person name="Ballaben A.S."/>
            <person name="Darini A.L.C."/>
            <person name="Doi Y."/>
        </authorList>
    </citation>
    <scope>NUCLEOTIDE SEQUENCE [LARGE SCALE GENOMIC DNA]</scope>
    <source>
        <strain evidence="2 3">B2-305</strain>
    </source>
</reference>
<evidence type="ECO:0000313" key="2">
    <source>
        <dbReference type="EMBL" id="RCI75169.1"/>
    </source>
</evidence>
<dbReference type="EMBL" id="QORE01000220">
    <property type="protein sequence ID" value="RCI75169.1"/>
    <property type="molecule type" value="Genomic_DNA"/>
</dbReference>
<comment type="caution">
    <text evidence="2">The sequence shown here is derived from an EMBL/GenBank/DDBJ whole genome shotgun (WGS) entry which is preliminary data.</text>
</comment>
<protein>
    <submittedName>
        <fullName evidence="2">DUF3999 family protein</fullName>
    </submittedName>
</protein>
<dbReference type="RefSeq" id="WP_038833643.1">
    <property type="nucleotide sequence ID" value="NZ_LDKK01000061.1"/>
</dbReference>
<sequence>AALPLGVLIPGYTESKRATLGSASLGEPLEVAMAVAAPAPGSDWKKIGLWAVLLLGVALLVIMAMSLLRSSPNKP</sequence>
<keyword evidence="1" id="KW-1133">Transmembrane helix</keyword>
<proteinExistence type="predicted"/>
<keyword evidence="1" id="KW-0472">Membrane</keyword>
<gene>
    <name evidence="2" type="ORF">DT376_09085</name>
</gene>
<feature type="non-terminal residue" evidence="2">
    <location>
        <position position="1"/>
    </location>
</feature>
<evidence type="ECO:0000313" key="3">
    <source>
        <dbReference type="Proteomes" id="UP000253594"/>
    </source>
</evidence>
<dbReference type="InterPro" id="IPR025060">
    <property type="entry name" value="DUF3999"/>
</dbReference>
<dbReference type="Pfam" id="PF13163">
    <property type="entry name" value="DUF3999"/>
    <property type="match status" value="1"/>
</dbReference>
<name>A0A367MCS4_PSEAI</name>
<dbReference type="Proteomes" id="UP000253594">
    <property type="component" value="Unassembled WGS sequence"/>
</dbReference>
<dbReference type="AlphaFoldDB" id="A0A367MCS4"/>